<organism evidence="9 10">
    <name type="scientific">Bosea caraganae</name>
    <dbReference type="NCBI Taxonomy" id="2763117"/>
    <lineage>
        <taxon>Bacteria</taxon>
        <taxon>Pseudomonadati</taxon>
        <taxon>Pseudomonadota</taxon>
        <taxon>Alphaproteobacteria</taxon>
        <taxon>Hyphomicrobiales</taxon>
        <taxon>Boseaceae</taxon>
        <taxon>Bosea</taxon>
    </lineage>
</organism>
<dbReference type="Proteomes" id="UP000255207">
    <property type="component" value="Unassembled WGS sequence"/>
</dbReference>
<evidence type="ECO:0000259" key="8">
    <source>
        <dbReference type="PROSITE" id="PS50893"/>
    </source>
</evidence>
<keyword evidence="3" id="KW-0813">Transport</keyword>
<evidence type="ECO:0000256" key="1">
    <source>
        <dbReference type="ARBA" id="ARBA00004417"/>
    </source>
</evidence>
<dbReference type="PANTHER" id="PTHR43297">
    <property type="entry name" value="OLIGOPEPTIDE TRANSPORT ATP-BINDING PROTEIN APPD"/>
    <property type="match status" value="1"/>
</dbReference>
<evidence type="ECO:0000256" key="2">
    <source>
        <dbReference type="ARBA" id="ARBA00005417"/>
    </source>
</evidence>
<dbReference type="NCBIfam" id="TIGR01727">
    <property type="entry name" value="oligo_HPY"/>
    <property type="match status" value="1"/>
</dbReference>
<dbReference type="GO" id="GO:0005524">
    <property type="term" value="F:ATP binding"/>
    <property type="evidence" value="ECO:0007669"/>
    <property type="project" value="UniProtKB-KW"/>
</dbReference>
<dbReference type="InterPro" id="IPR003439">
    <property type="entry name" value="ABC_transporter-like_ATP-bd"/>
</dbReference>
<evidence type="ECO:0000256" key="5">
    <source>
        <dbReference type="ARBA" id="ARBA00022741"/>
    </source>
</evidence>
<evidence type="ECO:0000256" key="6">
    <source>
        <dbReference type="ARBA" id="ARBA00022840"/>
    </source>
</evidence>
<dbReference type="Pfam" id="PF08352">
    <property type="entry name" value="oligo_HPY"/>
    <property type="match status" value="1"/>
</dbReference>
<dbReference type="GO" id="GO:0005886">
    <property type="term" value="C:plasma membrane"/>
    <property type="evidence" value="ECO:0007669"/>
    <property type="project" value="UniProtKB-SubCell"/>
</dbReference>
<keyword evidence="10" id="KW-1185">Reference proteome</keyword>
<evidence type="ECO:0000256" key="7">
    <source>
        <dbReference type="ARBA" id="ARBA00023136"/>
    </source>
</evidence>
<dbReference type="InterPro" id="IPR027417">
    <property type="entry name" value="P-loop_NTPase"/>
</dbReference>
<dbReference type="EMBL" id="QQTP01000016">
    <property type="protein sequence ID" value="RDJ20640.1"/>
    <property type="molecule type" value="Genomic_DNA"/>
</dbReference>
<name>A0A370L052_9HYPH</name>
<dbReference type="OrthoDB" id="9815712at2"/>
<keyword evidence="4" id="KW-1003">Cell membrane</keyword>
<dbReference type="CDD" id="cd03257">
    <property type="entry name" value="ABC_NikE_OppD_transporters"/>
    <property type="match status" value="1"/>
</dbReference>
<dbReference type="Gene3D" id="3.40.50.300">
    <property type="entry name" value="P-loop containing nucleotide triphosphate hydrolases"/>
    <property type="match status" value="1"/>
</dbReference>
<dbReference type="InterPro" id="IPR013563">
    <property type="entry name" value="Oligopep_ABC_C"/>
</dbReference>
<keyword evidence="5" id="KW-0547">Nucleotide-binding</keyword>
<evidence type="ECO:0000256" key="3">
    <source>
        <dbReference type="ARBA" id="ARBA00022448"/>
    </source>
</evidence>
<comment type="similarity">
    <text evidence="2">Belongs to the ABC transporter superfamily.</text>
</comment>
<comment type="caution">
    <text evidence="9">The sequence shown here is derived from an EMBL/GenBank/DDBJ whole genome shotgun (WGS) entry which is preliminary data.</text>
</comment>
<dbReference type="AlphaFoldDB" id="A0A370L052"/>
<dbReference type="PANTHER" id="PTHR43297:SF2">
    <property type="entry name" value="DIPEPTIDE TRANSPORT ATP-BINDING PROTEIN DPPD"/>
    <property type="match status" value="1"/>
</dbReference>
<evidence type="ECO:0000313" key="10">
    <source>
        <dbReference type="Proteomes" id="UP000255207"/>
    </source>
</evidence>
<dbReference type="InterPro" id="IPR050388">
    <property type="entry name" value="ABC_Ni/Peptide_Import"/>
</dbReference>
<evidence type="ECO:0000313" key="9">
    <source>
        <dbReference type="EMBL" id="RDJ20640.1"/>
    </source>
</evidence>
<comment type="subcellular location">
    <subcellularLocation>
        <location evidence="1">Cell inner membrane</location>
        <topology evidence="1">Peripheral membrane protein</topology>
    </subcellularLocation>
</comment>
<sequence>MQDQATRRPEPLLVVDGLKTHIETRNGVVKAVDGISFSVHQGEIVGLVGESGCGKTMTSLSIMGLVPAPSGRIVAGSIRFAGKELVGLGEREMRAIRGRDISMMLQDPLTSLNPVFTIGNQVAESFIFHRRKGEAPRSIKDKVVEVLQRVRIASPERFFSSYPHQFSGGMRQRVSAAIAIAPQPKLMIADEPMTALDVTTQAQFLQLLRQLRSETDLSIIYITHDLGVVARLCSRVIVMYAGHIVESGAVGAIYKSPAHPYTRGLMNSVPRLGASRGRLFQIEGQAPHLQNMPPGCPFHPRCREAQDICRQELPPMTDIAADGHRAACWFPQKTPLNPVS</sequence>
<dbReference type="PROSITE" id="PS50893">
    <property type="entry name" value="ABC_TRANSPORTER_2"/>
    <property type="match status" value="1"/>
</dbReference>
<gene>
    <name evidence="9" type="ORF">DWE98_23130</name>
</gene>
<dbReference type="InterPro" id="IPR003593">
    <property type="entry name" value="AAA+_ATPase"/>
</dbReference>
<keyword evidence="6 9" id="KW-0067">ATP-binding</keyword>
<dbReference type="SMART" id="SM00382">
    <property type="entry name" value="AAA"/>
    <property type="match status" value="1"/>
</dbReference>
<dbReference type="SUPFAM" id="SSF52540">
    <property type="entry name" value="P-loop containing nucleoside triphosphate hydrolases"/>
    <property type="match status" value="1"/>
</dbReference>
<dbReference type="FunFam" id="3.40.50.300:FF:000016">
    <property type="entry name" value="Oligopeptide ABC transporter ATP-binding component"/>
    <property type="match status" value="1"/>
</dbReference>
<proteinExistence type="inferred from homology"/>
<dbReference type="GO" id="GO:0055085">
    <property type="term" value="P:transmembrane transport"/>
    <property type="evidence" value="ECO:0007669"/>
    <property type="project" value="UniProtKB-ARBA"/>
</dbReference>
<reference evidence="10" key="1">
    <citation type="submission" date="2018-07" db="EMBL/GenBank/DDBJ databases">
        <authorList>
            <person name="Safronova V.I."/>
            <person name="Chirak E.R."/>
            <person name="Sazanova A.L."/>
        </authorList>
    </citation>
    <scope>NUCLEOTIDE SEQUENCE [LARGE SCALE GENOMIC DNA]</scope>
    <source>
        <strain evidence="10">RCAM04685</strain>
    </source>
</reference>
<accession>A0A370L052</accession>
<keyword evidence="7" id="KW-0472">Membrane</keyword>
<protein>
    <submittedName>
        <fullName evidence="9">ABC transporter ATP-binding protein</fullName>
    </submittedName>
</protein>
<dbReference type="Pfam" id="PF00005">
    <property type="entry name" value="ABC_tran"/>
    <property type="match status" value="1"/>
</dbReference>
<dbReference type="GO" id="GO:0016887">
    <property type="term" value="F:ATP hydrolysis activity"/>
    <property type="evidence" value="ECO:0007669"/>
    <property type="project" value="InterPro"/>
</dbReference>
<evidence type="ECO:0000256" key="4">
    <source>
        <dbReference type="ARBA" id="ARBA00022475"/>
    </source>
</evidence>
<feature type="domain" description="ABC transporter" evidence="8">
    <location>
        <begin position="12"/>
        <end position="266"/>
    </location>
</feature>
<dbReference type="GO" id="GO:0015833">
    <property type="term" value="P:peptide transport"/>
    <property type="evidence" value="ECO:0007669"/>
    <property type="project" value="InterPro"/>
</dbReference>